<gene>
    <name evidence="2" type="ORF">NECAME_16399</name>
</gene>
<dbReference type="AlphaFoldDB" id="W2TZ89"/>
<proteinExistence type="predicted"/>
<reference evidence="3" key="1">
    <citation type="journal article" date="2014" name="Nat. Genet.">
        <title>Genome of the human hookworm Necator americanus.</title>
        <authorList>
            <person name="Tang Y.T."/>
            <person name="Gao X."/>
            <person name="Rosa B.A."/>
            <person name="Abubucker S."/>
            <person name="Hallsworth-Pepin K."/>
            <person name="Martin J."/>
            <person name="Tyagi R."/>
            <person name="Heizer E."/>
            <person name="Zhang X."/>
            <person name="Bhonagiri-Palsikar V."/>
            <person name="Minx P."/>
            <person name="Warren W.C."/>
            <person name="Wang Q."/>
            <person name="Zhan B."/>
            <person name="Hotez P.J."/>
            <person name="Sternberg P.W."/>
            <person name="Dougall A."/>
            <person name="Gaze S.T."/>
            <person name="Mulvenna J."/>
            <person name="Sotillo J."/>
            <person name="Ranganathan S."/>
            <person name="Rabelo E.M."/>
            <person name="Wilson R.K."/>
            <person name="Felgner P.L."/>
            <person name="Bethony J."/>
            <person name="Hawdon J.M."/>
            <person name="Gasser R.B."/>
            <person name="Loukas A."/>
            <person name="Mitreva M."/>
        </authorList>
    </citation>
    <scope>NUCLEOTIDE SEQUENCE [LARGE SCALE GENOMIC DNA]</scope>
</reference>
<accession>W2TZ89</accession>
<dbReference type="EMBL" id="KI657573">
    <property type="protein sequence ID" value="ETN86337.1"/>
    <property type="molecule type" value="Genomic_DNA"/>
</dbReference>
<dbReference type="KEGG" id="nai:NECAME_16399"/>
<organism evidence="2 3">
    <name type="scientific">Necator americanus</name>
    <name type="common">Human hookworm</name>
    <dbReference type="NCBI Taxonomy" id="51031"/>
    <lineage>
        <taxon>Eukaryota</taxon>
        <taxon>Metazoa</taxon>
        <taxon>Ecdysozoa</taxon>
        <taxon>Nematoda</taxon>
        <taxon>Chromadorea</taxon>
        <taxon>Rhabditida</taxon>
        <taxon>Rhabditina</taxon>
        <taxon>Rhabditomorpha</taxon>
        <taxon>Strongyloidea</taxon>
        <taxon>Ancylostomatidae</taxon>
        <taxon>Bunostominae</taxon>
        <taxon>Necator</taxon>
    </lineage>
</organism>
<keyword evidence="1" id="KW-0175">Coiled coil</keyword>
<protein>
    <submittedName>
        <fullName evidence="2">Uncharacterized protein</fullName>
    </submittedName>
</protein>
<evidence type="ECO:0000313" key="2">
    <source>
        <dbReference type="EMBL" id="ETN86337.1"/>
    </source>
</evidence>
<name>W2TZ89_NECAM</name>
<sequence>MKMFCDSGKRRLWNKFWKRMHFYTKPRGTGAKSKSSENYRKEFVWQAVAFNMQPPLVHYIASKEDRHHYHYIIITVSKFESVETNQDTQKLIILKEPTKVKAEQKEKEKRQRERLRSLELQRDKLHKAAW</sequence>
<evidence type="ECO:0000256" key="1">
    <source>
        <dbReference type="SAM" id="Coils"/>
    </source>
</evidence>
<evidence type="ECO:0000313" key="3">
    <source>
        <dbReference type="Proteomes" id="UP000053676"/>
    </source>
</evidence>
<keyword evidence="3" id="KW-1185">Reference proteome</keyword>
<dbReference type="Proteomes" id="UP000053676">
    <property type="component" value="Unassembled WGS sequence"/>
</dbReference>
<feature type="coiled-coil region" evidence="1">
    <location>
        <begin position="101"/>
        <end position="128"/>
    </location>
</feature>